<feature type="region of interest" description="Disordered" evidence="1">
    <location>
        <begin position="373"/>
        <end position="399"/>
    </location>
</feature>
<reference evidence="2" key="1">
    <citation type="submission" date="2025-08" db="UniProtKB">
        <authorList>
            <consortium name="RefSeq"/>
        </authorList>
    </citation>
    <scope>IDENTIFICATION</scope>
</reference>
<dbReference type="PANTHER" id="PTHR34682">
    <property type="entry name" value="AT HOOK MOTIF-CONTAINING PROTEIN"/>
    <property type="match status" value="1"/>
</dbReference>
<organism evidence="2">
    <name type="scientific">Nicotiana tabacum</name>
    <name type="common">Common tobacco</name>
    <dbReference type="NCBI Taxonomy" id="4097"/>
    <lineage>
        <taxon>Eukaryota</taxon>
        <taxon>Viridiplantae</taxon>
        <taxon>Streptophyta</taxon>
        <taxon>Embryophyta</taxon>
        <taxon>Tracheophyta</taxon>
        <taxon>Spermatophyta</taxon>
        <taxon>Magnoliopsida</taxon>
        <taxon>eudicotyledons</taxon>
        <taxon>Gunneridae</taxon>
        <taxon>Pentapetalae</taxon>
        <taxon>asterids</taxon>
        <taxon>lamiids</taxon>
        <taxon>Solanales</taxon>
        <taxon>Solanaceae</taxon>
        <taxon>Nicotianoideae</taxon>
        <taxon>Nicotianeae</taxon>
        <taxon>Nicotiana</taxon>
    </lineage>
</organism>
<protein>
    <recommendedName>
        <fullName evidence="3">AT hook motif-containing protein</fullName>
    </recommendedName>
</protein>
<dbReference type="RefSeq" id="XP_016508398.1">
    <property type="nucleotide sequence ID" value="XM_016652912.1"/>
</dbReference>
<dbReference type="KEGG" id="nta:107825985"/>
<dbReference type="OMA" id="DCTETGK"/>
<sequence length="399" mass="42621">MSEAIQGNSSYTAVTLPVKRGRGRPRKDHNLKRVKTVQFPPGFEQVKAILPRQVDTVNVANDGMIGRPITGVVEAAFDAGYLLSVRIGDSNTNFRGVVFRPGHFDPVTAENDVAPHVQMINRNEIHLPIRNQVQVHGHGRSLKSAQLTVLPPTTAPSATSVGARGAVVPVVLQPVNPTIGLPPTMQAPPTSSQAAYMGALKERGVQNVAPLATLPPDGSQTTSKVTQVSVQEVMVTRHNGDGSFGEGATLMQQKEVKPIVSNNIGKPVEVTKGIQGSSLSPDMNTKDYEASHKLSAAGNLSVVPERDIGDMNELPLMEPSDVVNSPLPTHSTSVPKPLMSYGIGRMTELLQAVQENMMENQELRAGGSAIGLGKEFVRTTSPRTDGNKEKSGVQQGRRP</sequence>
<gene>
    <name evidence="2" type="primary">LOC107825985</name>
</gene>
<evidence type="ECO:0008006" key="3">
    <source>
        <dbReference type="Google" id="ProtNLM"/>
    </source>
</evidence>
<evidence type="ECO:0000256" key="1">
    <source>
        <dbReference type="SAM" id="MobiDB-lite"/>
    </source>
</evidence>
<dbReference type="PaxDb" id="4097-A0A1S4D4X9"/>
<dbReference type="InterPro" id="IPR045881">
    <property type="entry name" value="MNM1-like"/>
</dbReference>
<proteinExistence type="predicted"/>
<name>A0A1S4D4X9_TOBAC</name>
<accession>A0A1S4D4X9</accession>
<dbReference type="AlphaFoldDB" id="A0A1S4D4X9"/>
<dbReference type="OrthoDB" id="1910926at2759"/>
<dbReference type="PANTHER" id="PTHR34682:SF16">
    <property type="entry name" value="AT HOOK MOTIF-CONTAINING PROTEIN"/>
    <property type="match status" value="1"/>
</dbReference>
<dbReference type="STRING" id="4097.A0A1S4D4X9"/>
<evidence type="ECO:0000313" key="2">
    <source>
        <dbReference type="RefSeq" id="XP_016508398.1"/>
    </source>
</evidence>